<keyword evidence="2" id="KW-0378">Hydrolase</keyword>
<gene>
    <name evidence="4" type="ORF">GLIP_0200</name>
</gene>
<evidence type="ECO:0000313" key="4">
    <source>
        <dbReference type="EMBL" id="GAC12854.1"/>
    </source>
</evidence>
<organism evidence="4 5">
    <name type="scientific">Aliiglaciecola lipolytica E3</name>
    <dbReference type="NCBI Taxonomy" id="1127673"/>
    <lineage>
        <taxon>Bacteria</taxon>
        <taxon>Pseudomonadati</taxon>
        <taxon>Pseudomonadota</taxon>
        <taxon>Gammaproteobacteria</taxon>
        <taxon>Alteromonadales</taxon>
        <taxon>Alteromonadaceae</taxon>
        <taxon>Aliiglaciecola</taxon>
    </lineage>
</organism>
<name>K6WWQ0_9ALTE</name>
<dbReference type="Proteomes" id="UP000006334">
    <property type="component" value="Unassembled WGS sequence"/>
</dbReference>
<dbReference type="PROSITE" id="PS51635">
    <property type="entry name" value="PNPLA"/>
    <property type="match status" value="1"/>
</dbReference>
<sequence length="285" mass="31861">MKSQLHDNNKNPIVPIFSGGGTRLTCHIGILQALIEMNMTFNHVVGISGGSIVCALYCSGMSIDDIFKLALNTDFKQFKGYSLFRLLKEGGLSSGNQFENWMDKQLEGKTFSQLAIDLSIVATDVNGGGPVIFNKQTSPDLKVSQAVRFSMSIPLIFSFKTYGEHLLVDGAILAEDALFRNWSGTNAKNVCFRLKSQQIHQVQKRQVFFHLPEYLFMLIKTFMTALSREYVHAEHWHNTIIVETGIYSSVDFSLSIEQKKELFEMGYATALHFLPIKLGKTSAGS</sequence>
<feature type="short sequence motif" description="GXSXG" evidence="2">
    <location>
        <begin position="46"/>
        <end position="50"/>
    </location>
</feature>
<keyword evidence="2" id="KW-0442">Lipid degradation</keyword>
<evidence type="ECO:0000256" key="2">
    <source>
        <dbReference type="PROSITE-ProRule" id="PRU01161"/>
    </source>
</evidence>
<dbReference type="InterPro" id="IPR016035">
    <property type="entry name" value="Acyl_Trfase/lysoPLipase"/>
</dbReference>
<dbReference type="RefSeq" id="WP_008842674.1">
    <property type="nucleotide sequence ID" value="NZ_BAEN01000008.1"/>
</dbReference>
<dbReference type="InterPro" id="IPR002641">
    <property type="entry name" value="PNPLA_dom"/>
</dbReference>
<feature type="active site" description="Proton acceptor" evidence="2">
    <location>
        <position position="169"/>
    </location>
</feature>
<dbReference type="eggNOG" id="COG1752">
    <property type="taxonomic scope" value="Bacteria"/>
</dbReference>
<comment type="caution">
    <text evidence="2">Lacks conserved residue(s) required for the propagation of feature annotation.</text>
</comment>
<dbReference type="OrthoDB" id="5290098at2"/>
<proteinExistence type="predicted"/>
<reference evidence="4 5" key="1">
    <citation type="journal article" date="2017" name="Antonie Van Leeuwenhoek">
        <title>Rhizobium rhizosphaerae sp. nov., a novel species isolated from rice rhizosphere.</title>
        <authorList>
            <person name="Zhao J.J."/>
            <person name="Zhang J."/>
            <person name="Zhang R.J."/>
            <person name="Zhang C.W."/>
            <person name="Yin H.Q."/>
            <person name="Zhang X.X."/>
        </authorList>
    </citation>
    <scope>NUCLEOTIDE SEQUENCE [LARGE SCALE GENOMIC DNA]</scope>
    <source>
        <strain evidence="4 5">E3</strain>
    </source>
</reference>
<dbReference type="SUPFAM" id="SSF52151">
    <property type="entry name" value="FabD/lysophospholipase-like"/>
    <property type="match status" value="1"/>
</dbReference>
<evidence type="ECO:0000256" key="1">
    <source>
        <dbReference type="ARBA" id="ARBA00023098"/>
    </source>
</evidence>
<dbReference type="Pfam" id="PF01734">
    <property type="entry name" value="Patatin"/>
    <property type="match status" value="1"/>
</dbReference>
<feature type="active site" description="Nucleophile" evidence="2">
    <location>
        <position position="48"/>
    </location>
</feature>
<dbReference type="AlphaFoldDB" id="K6WWQ0"/>
<evidence type="ECO:0000259" key="3">
    <source>
        <dbReference type="PROSITE" id="PS51635"/>
    </source>
</evidence>
<dbReference type="PANTHER" id="PTHR46394:SF1">
    <property type="entry name" value="PNPLA DOMAIN-CONTAINING PROTEIN"/>
    <property type="match status" value="1"/>
</dbReference>
<dbReference type="Gene3D" id="3.40.1090.10">
    <property type="entry name" value="Cytosolic phospholipase A2 catalytic domain"/>
    <property type="match status" value="1"/>
</dbReference>
<protein>
    <submittedName>
        <fullName evidence="4">Patatin</fullName>
    </submittedName>
</protein>
<feature type="short sequence motif" description="DGA/G" evidence="2">
    <location>
        <begin position="169"/>
        <end position="171"/>
    </location>
</feature>
<feature type="domain" description="PNPLA" evidence="3">
    <location>
        <begin position="15"/>
        <end position="183"/>
    </location>
</feature>
<dbReference type="CDD" id="cd07207">
    <property type="entry name" value="Pat_ExoU_VipD_like"/>
    <property type="match status" value="1"/>
</dbReference>
<comment type="caution">
    <text evidence="4">The sequence shown here is derived from an EMBL/GenBank/DDBJ whole genome shotgun (WGS) entry which is preliminary data.</text>
</comment>
<keyword evidence="5" id="KW-1185">Reference proteome</keyword>
<evidence type="ECO:0000313" key="5">
    <source>
        <dbReference type="Proteomes" id="UP000006334"/>
    </source>
</evidence>
<keyword evidence="1 2" id="KW-0443">Lipid metabolism</keyword>
<dbReference type="GO" id="GO:0016787">
    <property type="term" value="F:hydrolase activity"/>
    <property type="evidence" value="ECO:0007669"/>
    <property type="project" value="UniProtKB-UniRule"/>
</dbReference>
<dbReference type="InterPro" id="IPR052580">
    <property type="entry name" value="Lipid_Hydrolase"/>
</dbReference>
<dbReference type="STRING" id="1127673.GLIP_0200"/>
<dbReference type="EMBL" id="BAEN01000008">
    <property type="protein sequence ID" value="GAC12854.1"/>
    <property type="molecule type" value="Genomic_DNA"/>
</dbReference>
<accession>K6WWQ0</accession>
<dbReference type="GO" id="GO:0016042">
    <property type="term" value="P:lipid catabolic process"/>
    <property type="evidence" value="ECO:0007669"/>
    <property type="project" value="UniProtKB-UniRule"/>
</dbReference>
<dbReference type="PANTHER" id="PTHR46394">
    <property type="entry name" value="ANNEXIN"/>
    <property type="match status" value="1"/>
</dbReference>